<dbReference type="KEGG" id="lug:FPZ22_08125"/>
<dbReference type="RefSeq" id="WP_144892005.1">
    <property type="nucleotide sequence ID" value="NZ_CP042218.1"/>
</dbReference>
<proteinExistence type="predicted"/>
<keyword evidence="1" id="KW-0732">Signal</keyword>
<accession>A0A518N4M1</accession>
<evidence type="ECO:0000256" key="1">
    <source>
        <dbReference type="SAM" id="SignalP"/>
    </source>
</evidence>
<gene>
    <name evidence="2" type="ORF">FPZ22_08125</name>
</gene>
<dbReference type="Proteomes" id="UP000316584">
    <property type="component" value="Chromosome"/>
</dbReference>
<reference evidence="2 3" key="1">
    <citation type="submission" date="2019-07" db="EMBL/GenBank/DDBJ databases">
        <title>Full genome sequence of Luteimonas sp. Gr-4.</title>
        <authorList>
            <person name="Im W.-T."/>
        </authorList>
    </citation>
    <scope>NUCLEOTIDE SEQUENCE [LARGE SCALE GENOMIC DNA]</scope>
    <source>
        <strain evidence="2 3">Gr-4</strain>
    </source>
</reference>
<organism evidence="2 3">
    <name type="scientific">Luteimonas granuli</name>
    <dbReference type="NCBI Taxonomy" id="1176533"/>
    <lineage>
        <taxon>Bacteria</taxon>
        <taxon>Pseudomonadati</taxon>
        <taxon>Pseudomonadota</taxon>
        <taxon>Gammaproteobacteria</taxon>
        <taxon>Lysobacterales</taxon>
        <taxon>Lysobacteraceae</taxon>
        <taxon>Luteimonas</taxon>
    </lineage>
</organism>
<dbReference type="AlphaFoldDB" id="A0A518N4M1"/>
<dbReference type="OrthoDB" id="4750212at2"/>
<name>A0A518N4M1_9GAMM</name>
<protein>
    <recommendedName>
        <fullName evidence="4">DUF2845 domain-containing protein</fullName>
    </recommendedName>
</protein>
<sequence length="104" mass="11566">MNRTKGIFSLALSAALVGGALVSAIYPSTAIAQSVIESQVDGEFEGWAGETVVKLMNGQIWIQTEYYYHYHYAYMPDVLIYQSGGGWKMKVEGIDKAVRVEQLR</sequence>
<feature type="chain" id="PRO_5022124671" description="DUF2845 domain-containing protein" evidence="1">
    <location>
        <begin position="33"/>
        <end position="104"/>
    </location>
</feature>
<keyword evidence="3" id="KW-1185">Reference proteome</keyword>
<evidence type="ECO:0008006" key="4">
    <source>
        <dbReference type="Google" id="ProtNLM"/>
    </source>
</evidence>
<evidence type="ECO:0000313" key="3">
    <source>
        <dbReference type="Proteomes" id="UP000316584"/>
    </source>
</evidence>
<dbReference type="EMBL" id="CP042218">
    <property type="protein sequence ID" value="QDW66865.1"/>
    <property type="molecule type" value="Genomic_DNA"/>
</dbReference>
<feature type="signal peptide" evidence="1">
    <location>
        <begin position="1"/>
        <end position="32"/>
    </location>
</feature>
<evidence type="ECO:0000313" key="2">
    <source>
        <dbReference type="EMBL" id="QDW66865.1"/>
    </source>
</evidence>